<dbReference type="InterPro" id="IPR010310">
    <property type="entry name" value="T7SS_ESAT-6-like"/>
</dbReference>
<dbReference type="Proteomes" id="UP000050277">
    <property type="component" value="Unassembled WGS sequence"/>
</dbReference>
<dbReference type="Gene3D" id="1.10.287.1060">
    <property type="entry name" value="ESAT-6-like"/>
    <property type="match status" value="1"/>
</dbReference>
<gene>
    <name evidence="1" type="ORF">SE18_21185</name>
</gene>
<comment type="caution">
    <text evidence="1">The sequence shown here is derived from an EMBL/GenBank/DDBJ whole genome shotgun (WGS) entry which is preliminary data.</text>
</comment>
<dbReference type="EMBL" id="LGKP01000035">
    <property type="protein sequence ID" value="KPL81207.1"/>
    <property type="molecule type" value="Genomic_DNA"/>
</dbReference>
<name>A0A0P6XYC8_9CHLR</name>
<dbReference type="RefSeq" id="WP_054536465.1">
    <property type="nucleotide sequence ID" value="NZ_LGKP01000035.1"/>
</dbReference>
<dbReference type="OrthoDB" id="4317910at2"/>
<evidence type="ECO:0000313" key="2">
    <source>
        <dbReference type="Proteomes" id="UP000050277"/>
    </source>
</evidence>
<keyword evidence="2" id="KW-1185">Reference proteome</keyword>
<dbReference type="InterPro" id="IPR036689">
    <property type="entry name" value="ESAT-6-like_sf"/>
</dbReference>
<protein>
    <submittedName>
        <fullName evidence="1">Uncharacterized protein</fullName>
    </submittedName>
</protein>
<accession>A0A0P6XYC8</accession>
<dbReference type="AlphaFoldDB" id="A0A0P6XYC8"/>
<proteinExistence type="predicted"/>
<dbReference type="NCBIfam" id="TIGR03930">
    <property type="entry name" value="WXG100_ESAT6"/>
    <property type="match status" value="1"/>
</dbReference>
<sequence>MAMQIVQIDYQLIDQLIQRCANQQTQIQAIVQQLRQTIQALEHGGWQGDAAKACFSQFHHEIVPAYQRLDCVFAESQCVLKAIAKAFHEAEAEAATLFNAQSEQPNPLHDQQQPAAMPTIVNQFRQWLQTPQQSLVIETIRLIPLEQRQALLQNQTVLQAIRGLPGILPQTIIASLLEGSLTWYEASVSLKDGKLNASIEQNREIQAGHKHITYLANRLIFDTNPILPSFDMYVQADDILPDNYTQWNMNCWESVLYIGLLAGDLTLHDIDEIYTNVIKQANLAEDDVEAQKLAVRQALAEGLGYTQRQGWCEGALIPEGSIVFFESGDNPISHVAYATGRIALDGSPEIISLWERPNDTKSVQFTSIGELKGSDDSITFTANPWLNAQQPSWYNSETIISS</sequence>
<reference evidence="1 2" key="1">
    <citation type="submission" date="2015-07" db="EMBL/GenBank/DDBJ databases">
        <title>Whole genome sequence of Herpetosiphon geysericola DSM 7119.</title>
        <authorList>
            <person name="Hemp J."/>
            <person name="Ward L.M."/>
            <person name="Pace L.A."/>
            <person name="Fischer W.W."/>
        </authorList>
    </citation>
    <scope>NUCLEOTIDE SEQUENCE [LARGE SCALE GENOMIC DNA]</scope>
    <source>
        <strain evidence="1 2">DSM 7119</strain>
    </source>
</reference>
<evidence type="ECO:0000313" key="1">
    <source>
        <dbReference type="EMBL" id="KPL81207.1"/>
    </source>
</evidence>
<organism evidence="1 2">
    <name type="scientific">Herpetosiphon geysericola</name>
    <dbReference type="NCBI Taxonomy" id="70996"/>
    <lineage>
        <taxon>Bacteria</taxon>
        <taxon>Bacillati</taxon>
        <taxon>Chloroflexota</taxon>
        <taxon>Chloroflexia</taxon>
        <taxon>Herpetosiphonales</taxon>
        <taxon>Herpetosiphonaceae</taxon>
        <taxon>Herpetosiphon</taxon>
    </lineage>
</organism>
<dbReference type="Pfam" id="PF06013">
    <property type="entry name" value="WXG100"/>
    <property type="match status" value="1"/>
</dbReference>
<dbReference type="SUPFAM" id="SSF140453">
    <property type="entry name" value="EsxAB dimer-like"/>
    <property type="match status" value="1"/>
</dbReference>